<protein>
    <submittedName>
        <fullName evidence="7">Sigma-70 family RNA polymerase sigma factor</fullName>
    </submittedName>
</protein>
<evidence type="ECO:0000256" key="2">
    <source>
        <dbReference type="ARBA" id="ARBA00023082"/>
    </source>
</evidence>
<dbReference type="EMBL" id="WLYK01000002">
    <property type="protein sequence ID" value="MTD14265.1"/>
    <property type="molecule type" value="Genomic_DNA"/>
</dbReference>
<organism evidence="7 8">
    <name type="scientific">Nakamurella alba</name>
    <dbReference type="NCBI Taxonomy" id="2665158"/>
    <lineage>
        <taxon>Bacteria</taxon>
        <taxon>Bacillati</taxon>
        <taxon>Actinomycetota</taxon>
        <taxon>Actinomycetes</taxon>
        <taxon>Nakamurellales</taxon>
        <taxon>Nakamurellaceae</taxon>
        <taxon>Nakamurella</taxon>
    </lineage>
</organism>
<feature type="region of interest" description="Disordered" evidence="5">
    <location>
        <begin position="219"/>
        <end position="243"/>
    </location>
</feature>
<gene>
    <name evidence="7" type="ORF">GIS00_09930</name>
</gene>
<accession>A0A7K1FJF5</accession>
<sequence length="243" mass="26734">MTVLQQTGTTDRAPRVPGQIAPSDPGEVTAGRWIEEPPPRRTVAALLAAVDDPGAWHELVDRYGRLVWSVARTFRLDDSTTADVTQNVWLRLVEHRLRIREPEQLASWLATTTRHEAIAVLRGRKRESPTDSVQDLEDRSVAPVEDAVVDAFDDARLHADVRVAFGMLPPEGQLLLRLVTAEPKIGYAAIAEIVGRPIGSIGPTRGRLLGELRRHLASLQSGEDQERTGRVPVGASHERGARP</sequence>
<dbReference type="NCBIfam" id="TIGR02937">
    <property type="entry name" value="sigma70-ECF"/>
    <property type="match status" value="1"/>
</dbReference>
<feature type="compositionally biased region" description="Polar residues" evidence="5">
    <location>
        <begin position="1"/>
        <end position="10"/>
    </location>
</feature>
<keyword evidence="3" id="KW-0238">DNA-binding</keyword>
<dbReference type="Pfam" id="PF04542">
    <property type="entry name" value="Sigma70_r2"/>
    <property type="match status" value="1"/>
</dbReference>
<keyword evidence="8" id="KW-1185">Reference proteome</keyword>
<comment type="caution">
    <text evidence="7">The sequence shown here is derived from an EMBL/GenBank/DDBJ whole genome shotgun (WGS) entry which is preliminary data.</text>
</comment>
<dbReference type="Gene3D" id="1.10.1740.10">
    <property type="match status" value="1"/>
</dbReference>
<dbReference type="InterPro" id="IPR014284">
    <property type="entry name" value="RNA_pol_sigma-70_dom"/>
</dbReference>
<dbReference type="InterPro" id="IPR036388">
    <property type="entry name" value="WH-like_DNA-bd_sf"/>
</dbReference>
<dbReference type="GO" id="GO:0006352">
    <property type="term" value="P:DNA-templated transcription initiation"/>
    <property type="evidence" value="ECO:0007669"/>
    <property type="project" value="InterPro"/>
</dbReference>
<dbReference type="GO" id="GO:0003677">
    <property type="term" value="F:DNA binding"/>
    <property type="evidence" value="ECO:0007669"/>
    <property type="project" value="UniProtKB-KW"/>
</dbReference>
<proteinExistence type="predicted"/>
<dbReference type="Gene3D" id="1.10.10.10">
    <property type="entry name" value="Winged helix-like DNA-binding domain superfamily/Winged helix DNA-binding domain"/>
    <property type="match status" value="1"/>
</dbReference>
<evidence type="ECO:0000256" key="3">
    <source>
        <dbReference type="ARBA" id="ARBA00023125"/>
    </source>
</evidence>
<reference evidence="7 8" key="1">
    <citation type="submission" date="2019-11" db="EMBL/GenBank/DDBJ databases">
        <authorList>
            <person name="Jiang L.-Q."/>
        </authorList>
    </citation>
    <scope>NUCLEOTIDE SEQUENCE [LARGE SCALE GENOMIC DNA]</scope>
    <source>
        <strain evidence="7 8">YIM 132087</strain>
    </source>
</reference>
<dbReference type="InterPro" id="IPR007627">
    <property type="entry name" value="RNA_pol_sigma70_r2"/>
</dbReference>
<evidence type="ECO:0000256" key="1">
    <source>
        <dbReference type="ARBA" id="ARBA00023015"/>
    </source>
</evidence>
<evidence type="ECO:0000256" key="4">
    <source>
        <dbReference type="ARBA" id="ARBA00023163"/>
    </source>
</evidence>
<dbReference type="InterPro" id="IPR013325">
    <property type="entry name" value="RNA_pol_sigma_r2"/>
</dbReference>
<evidence type="ECO:0000256" key="5">
    <source>
        <dbReference type="SAM" id="MobiDB-lite"/>
    </source>
</evidence>
<dbReference type="RefSeq" id="WP_154768262.1">
    <property type="nucleotide sequence ID" value="NZ_WLYK01000002.1"/>
</dbReference>
<evidence type="ECO:0000259" key="6">
    <source>
        <dbReference type="Pfam" id="PF04542"/>
    </source>
</evidence>
<feature type="region of interest" description="Disordered" evidence="5">
    <location>
        <begin position="1"/>
        <end position="31"/>
    </location>
</feature>
<dbReference type="PANTHER" id="PTHR43133:SF8">
    <property type="entry name" value="RNA POLYMERASE SIGMA FACTOR HI_1459-RELATED"/>
    <property type="match status" value="1"/>
</dbReference>
<dbReference type="Proteomes" id="UP000460221">
    <property type="component" value="Unassembled WGS sequence"/>
</dbReference>
<evidence type="ECO:0000313" key="7">
    <source>
        <dbReference type="EMBL" id="MTD14265.1"/>
    </source>
</evidence>
<dbReference type="SUPFAM" id="SSF88946">
    <property type="entry name" value="Sigma2 domain of RNA polymerase sigma factors"/>
    <property type="match status" value="1"/>
</dbReference>
<keyword evidence="1" id="KW-0805">Transcription regulation</keyword>
<feature type="domain" description="RNA polymerase sigma-70 region 2" evidence="6">
    <location>
        <begin position="59"/>
        <end position="126"/>
    </location>
</feature>
<dbReference type="AlphaFoldDB" id="A0A7K1FJF5"/>
<keyword evidence="4" id="KW-0804">Transcription</keyword>
<name>A0A7K1FJF5_9ACTN</name>
<evidence type="ECO:0000313" key="8">
    <source>
        <dbReference type="Proteomes" id="UP000460221"/>
    </source>
</evidence>
<dbReference type="GO" id="GO:0016987">
    <property type="term" value="F:sigma factor activity"/>
    <property type="evidence" value="ECO:0007669"/>
    <property type="project" value="UniProtKB-KW"/>
</dbReference>
<dbReference type="InterPro" id="IPR039425">
    <property type="entry name" value="RNA_pol_sigma-70-like"/>
</dbReference>
<keyword evidence="2" id="KW-0731">Sigma factor</keyword>
<dbReference type="PANTHER" id="PTHR43133">
    <property type="entry name" value="RNA POLYMERASE ECF-TYPE SIGMA FACTO"/>
    <property type="match status" value="1"/>
</dbReference>